<dbReference type="AlphaFoldDB" id="A0A6J7PXA7"/>
<protein>
    <submittedName>
        <fullName evidence="2">Unannotated protein</fullName>
    </submittedName>
</protein>
<proteinExistence type="predicted"/>
<evidence type="ECO:0000256" key="1">
    <source>
        <dbReference type="SAM" id="MobiDB-lite"/>
    </source>
</evidence>
<feature type="region of interest" description="Disordered" evidence="1">
    <location>
        <begin position="46"/>
        <end position="110"/>
    </location>
</feature>
<reference evidence="2" key="1">
    <citation type="submission" date="2020-05" db="EMBL/GenBank/DDBJ databases">
        <authorList>
            <person name="Chiriac C."/>
            <person name="Salcher M."/>
            <person name="Ghai R."/>
            <person name="Kavagutti S V."/>
        </authorList>
    </citation>
    <scope>NUCLEOTIDE SEQUENCE</scope>
</reference>
<feature type="compositionally biased region" description="Basic and acidic residues" evidence="1">
    <location>
        <begin position="61"/>
        <end position="97"/>
    </location>
</feature>
<dbReference type="EMBL" id="CAFBPD010000130">
    <property type="protein sequence ID" value="CAB5009898.1"/>
    <property type="molecule type" value="Genomic_DNA"/>
</dbReference>
<evidence type="ECO:0000313" key="2">
    <source>
        <dbReference type="EMBL" id="CAB5009898.1"/>
    </source>
</evidence>
<sequence length="143" mass="14866">MLKIAVENLPGVRQQWSVAGQDAVDTVLPGKFAKLPERLSVRAEFTVGPGDNGRAASEHGVAGEKRPLGFDEKADTVARVAGGRDDADFEGSGREDLASDEALGPEPVFGVDGAHIGPGHAGQLPSAGRMIGMTVGEHDRGDR</sequence>
<accession>A0A6J7PXA7</accession>
<gene>
    <name evidence="2" type="ORF">UFOPK4061_00819</name>
</gene>
<organism evidence="2">
    <name type="scientific">freshwater metagenome</name>
    <dbReference type="NCBI Taxonomy" id="449393"/>
    <lineage>
        <taxon>unclassified sequences</taxon>
        <taxon>metagenomes</taxon>
        <taxon>ecological metagenomes</taxon>
    </lineage>
</organism>
<name>A0A6J7PXA7_9ZZZZ</name>